<organism evidence="14 15">
    <name type="scientific">Hymenobacter crusticola</name>
    <dbReference type="NCBI Taxonomy" id="1770526"/>
    <lineage>
        <taxon>Bacteria</taxon>
        <taxon>Pseudomonadati</taxon>
        <taxon>Bacteroidota</taxon>
        <taxon>Cytophagia</taxon>
        <taxon>Cytophagales</taxon>
        <taxon>Hymenobacteraceae</taxon>
        <taxon>Hymenobacter</taxon>
    </lineage>
</organism>
<dbReference type="EMBL" id="MTSE01000001">
    <property type="protein sequence ID" value="OUJ76098.1"/>
    <property type="molecule type" value="Genomic_DNA"/>
</dbReference>
<evidence type="ECO:0000256" key="8">
    <source>
        <dbReference type="ARBA" id="ARBA00023315"/>
    </source>
</evidence>
<gene>
    <name evidence="14" type="ORF">BXP70_02140</name>
</gene>
<evidence type="ECO:0000256" key="13">
    <source>
        <dbReference type="SAM" id="Phobius"/>
    </source>
</evidence>
<dbReference type="RefSeq" id="WP_086592349.1">
    <property type="nucleotide sequence ID" value="NZ_MTSE01000001.1"/>
</dbReference>
<feature type="transmembrane region" description="Helical" evidence="13">
    <location>
        <begin position="152"/>
        <end position="170"/>
    </location>
</feature>
<evidence type="ECO:0000256" key="11">
    <source>
        <dbReference type="ARBA" id="ARBA00023667"/>
    </source>
</evidence>
<evidence type="ECO:0000256" key="2">
    <source>
        <dbReference type="ARBA" id="ARBA00022475"/>
    </source>
</evidence>
<dbReference type="GO" id="GO:0016746">
    <property type="term" value="F:acyltransferase activity"/>
    <property type="evidence" value="ECO:0007669"/>
    <property type="project" value="UniProtKB-KW"/>
</dbReference>
<comment type="pathway">
    <text evidence="9">Carotenoid biosynthesis; staphyloxanthin biosynthesis; staphyloxanthin from farnesyl diphosphate: step 5/5.</text>
</comment>
<evidence type="ECO:0000256" key="3">
    <source>
        <dbReference type="ARBA" id="ARBA00022679"/>
    </source>
</evidence>
<evidence type="ECO:0000256" key="1">
    <source>
        <dbReference type="ARBA" id="ARBA00004162"/>
    </source>
</evidence>
<keyword evidence="4 13" id="KW-0812">Transmembrane</keyword>
<comment type="subcellular location">
    <subcellularLocation>
        <location evidence="1">Cell membrane</location>
        <topology evidence="1">Single-pass membrane protein</topology>
    </subcellularLocation>
</comment>
<evidence type="ECO:0000256" key="12">
    <source>
        <dbReference type="ARBA" id="ARBA00025324"/>
    </source>
</evidence>
<keyword evidence="8" id="KW-0012">Acyltransferase</keyword>
<evidence type="ECO:0000256" key="10">
    <source>
        <dbReference type="ARBA" id="ARBA00023603"/>
    </source>
</evidence>
<reference evidence="14 15" key="1">
    <citation type="submission" date="2017-01" db="EMBL/GenBank/DDBJ databases">
        <title>A new Hymenobacter.</title>
        <authorList>
            <person name="Liang Y."/>
            <person name="Feng F."/>
        </authorList>
    </citation>
    <scope>NUCLEOTIDE SEQUENCE [LARGE SCALE GENOMIC DNA]</scope>
    <source>
        <strain evidence="14">MIMBbqt21</strain>
    </source>
</reference>
<evidence type="ECO:0000256" key="9">
    <source>
        <dbReference type="ARBA" id="ARBA00023588"/>
    </source>
</evidence>
<keyword evidence="2" id="KW-1003">Cell membrane</keyword>
<evidence type="ECO:0000256" key="7">
    <source>
        <dbReference type="ARBA" id="ARBA00023136"/>
    </source>
</evidence>
<evidence type="ECO:0000256" key="6">
    <source>
        <dbReference type="ARBA" id="ARBA00022989"/>
    </source>
</evidence>
<keyword evidence="7 13" id="KW-0472">Membrane</keyword>
<dbReference type="OrthoDB" id="883215at2"/>
<dbReference type="Proteomes" id="UP000194873">
    <property type="component" value="Unassembled WGS sequence"/>
</dbReference>
<keyword evidence="3" id="KW-0808">Transferase</keyword>
<dbReference type="UniPathway" id="UPA00029">
    <property type="reaction ID" value="UER00560"/>
</dbReference>
<proteinExistence type="inferred from homology"/>
<dbReference type="AlphaFoldDB" id="A0A243WJN3"/>
<comment type="caution">
    <text evidence="14">The sequence shown here is derived from an EMBL/GenBank/DDBJ whole genome shotgun (WGS) entry which is preliminary data.</text>
</comment>
<comment type="function">
    <text evidence="12">Catalyzes the acylation of glycosyl-4,4'-diaponeurosporenoate, i.e. the esterification of glucose at the C6'' position with the carboxyl group of the C(15) fatty acid 12-methyltetradecanoic acid, to yield staphyloxanthin. This is the last step in the biosynthesis of this orange pigment, present in most staphylococci strains.</text>
</comment>
<evidence type="ECO:0000256" key="5">
    <source>
        <dbReference type="ARBA" id="ARBA00022729"/>
    </source>
</evidence>
<accession>A0A243WJN3</accession>
<keyword evidence="5" id="KW-0732">Signal</keyword>
<sequence>MLVPDSKPTRPSPLLLGLYNAVPNVLWSALSLVPLCLFCYQHVERPWLYGFLVVSLLGYALPVSRFRHFQLSPRAATYQRLGVPALNRFTQHGDIINELIRRKYPQYRHVRTRAALASFARATYYQEQFHLVMFVFFLLVSGYALVHGYLGWAALLVFLNILYNVYPMWLQQYLRIRLARAPKSAR</sequence>
<evidence type="ECO:0000313" key="15">
    <source>
        <dbReference type="Proteomes" id="UP000194873"/>
    </source>
</evidence>
<dbReference type="Pfam" id="PF18927">
    <property type="entry name" value="CrtO"/>
    <property type="match status" value="1"/>
</dbReference>
<keyword evidence="6 13" id="KW-1133">Transmembrane helix</keyword>
<comment type="similarity">
    <text evidence="10">Belongs to the acyltransferase CrtO family.</text>
</comment>
<protein>
    <recommendedName>
        <fullName evidence="11">Glycosyl-4,4'-diaponeurosporenoate acyltransferase</fullName>
    </recommendedName>
</protein>
<evidence type="ECO:0000256" key="4">
    <source>
        <dbReference type="ARBA" id="ARBA00022692"/>
    </source>
</evidence>
<feature type="transmembrane region" description="Helical" evidence="13">
    <location>
        <begin position="129"/>
        <end position="146"/>
    </location>
</feature>
<feature type="transmembrane region" description="Helical" evidence="13">
    <location>
        <begin position="46"/>
        <end position="64"/>
    </location>
</feature>
<keyword evidence="15" id="KW-1185">Reference proteome</keyword>
<evidence type="ECO:0000313" key="14">
    <source>
        <dbReference type="EMBL" id="OUJ76098.1"/>
    </source>
</evidence>
<feature type="transmembrane region" description="Helical" evidence="13">
    <location>
        <begin position="21"/>
        <end position="40"/>
    </location>
</feature>
<dbReference type="GO" id="GO:0005886">
    <property type="term" value="C:plasma membrane"/>
    <property type="evidence" value="ECO:0007669"/>
    <property type="project" value="UniProtKB-SubCell"/>
</dbReference>
<name>A0A243WJN3_9BACT</name>
<dbReference type="InterPro" id="IPR044021">
    <property type="entry name" value="CrtO"/>
</dbReference>